<gene>
    <name evidence="3" type="ORF">M6B38_190150</name>
    <name evidence="2" type="ORF">M6B38_239335</name>
</gene>
<comment type="caution">
    <text evidence="3">The sequence shown here is derived from an EMBL/GenBank/DDBJ whole genome shotgun (WGS) entry which is preliminary data.</text>
</comment>
<organism evidence="3 4">
    <name type="scientific">Iris pallida</name>
    <name type="common">Sweet iris</name>
    <dbReference type="NCBI Taxonomy" id="29817"/>
    <lineage>
        <taxon>Eukaryota</taxon>
        <taxon>Viridiplantae</taxon>
        <taxon>Streptophyta</taxon>
        <taxon>Embryophyta</taxon>
        <taxon>Tracheophyta</taxon>
        <taxon>Spermatophyta</taxon>
        <taxon>Magnoliopsida</taxon>
        <taxon>Liliopsida</taxon>
        <taxon>Asparagales</taxon>
        <taxon>Iridaceae</taxon>
        <taxon>Iridoideae</taxon>
        <taxon>Irideae</taxon>
        <taxon>Iris</taxon>
    </lineage>
</organism>
<evidence type="ECO:0000256" key="1">
    <source>
        <dbReference type="SAM" id="MobiDB-lite"/>
    </source>
</evidence>
<sequence length="329" mass="35826">MMRFQRVRPDLLHLPNGKKPTTSTNHPRTCKEDEAGYPAPRVRPGSSGSASASPVQSHFSPAPDPTPSEHHQTPGNGNGRDMLLQWGHNKRSRGSRAEARTAGDESTTSSNGRQMIKVQRRAAVAGVEKIAAAAAMPPPCGVGGGGGYARGANLRPCMPLRDSSATNHNRTLEERSGGQPRPEKNRSPPSPPDKPHKKPTAAARNGFGPTDTASMSHHHHPDSNAAASDHRQESSGATGAGKATLEQFEWPRIYVSLSRKEKEDDFLAMKGTKLPQRPKKRAKNVDKTLQYCFPGMWLSDLTRGRYEVREKKCVKKKPRGLKGMESDSE</sequence>
<dbReference type="Proteomes" id="UP001140949">
    <property type="component" value="Unassembled WGS sequence"/>
</dbReference>
<feature type="compositionally biased region" description="Polar residues" evidence="1">
    <location>
        <begin position="104"/>
        <end position="113"/>
    </location>
</feature>
<protein>
    <submittedName>
        <fullName evidence="3">Uncharacterized protein</fullName>
    </submittedName>
</protein>
<dbReference type="EMBL" id="JANAVB010043618">
    <property type="protein sequence ID" value="KAJ6792401.1"/>
    <property type="molecule type" value="Genomic_DNA"/>
</dbReference>
<dbReference type="Pfam" id="PF07797">
    <property type="entry name" value="DUF1639"/>
    <property type="match status" value="1"/>
</dbReference>
<evidence type="ECO:0000313" key="3">
    <source>
        <dbReference type="EMBL" id="KAJ6802972.1"/>
    </source>
</evidence>
<proteinExistence type="predicted"/>
<evidence type="ECO:0000313" key="2">
    <source>
        <dbReference type="EMBL" id="KAJ6792401.1"/>
    </source>
</evidence>
<name>A0AAX6EFV5_IRIPA</name>
<feature type="compositionally biased region" description="Low complexity" evidence="1">
    <location>
        <begin position="42"/>
        <end position="55"/>
    </location>
</feature>
<keyword evidence="4" id="KW-1185">Reference proteome</keyword>
<feature type="compositionally biased region" description="Basic and acidic residues" evidence="1">
    <location>
        <begin position="170"/>
        <end position="186"/>
    </location>
</feature>
<dbReference type="PANTHER" id="PTHR33130:SF33">
    <property type="entry name" value="PUTATIVE (DUF1639)-RELATED"/>
    <property type="match status" value="1"/>
</dbReference>
<dbReference type="PANTHER" id="PTHR33130">
    <property type="entry name" value="PUTATIVE (DUF1639)-RELATED"/>
    <property type="match status" value="1"/>
</dbReference>
<reference evidence="3" key="1">
    <citation type="journal article" date="2023" name="GigaByte">
        <title>Genome assembly of the bearded iris, Iris pallida Lam.</title>
        <authorList>
            <person name="Bruccoleri R.E."/>
            <person name="Oakeley E.J."/>
            <person name="Faust A.M.E."/>
            <person name="Altorfer M."/>
            <person name="Dessus-Babus S."/>
            <person name="Burckhardt D."/>
            <person name="Oertli M."/>
            <person name="Naumann U."/>
            <person name="Petersen F."/>
            <person name="Wong J."/>
        </authorList>
    </citation>
    <scope>NUCLEOTIDE SEQUENCE</scope>
    <source>
        <strain evidence="3">GSM-AAB239-AS_SAM_17_03QT</strain>
    </source>
</reference>
<accession>A0AAX6EFV5</accession>
<evidence type="ECO:0000313" key="4">
    <source>
        <dbReference type="Proteomes" id="UP001140949"/>
    </source>
</evidence>
<dbReference type="AlphaFoldDB" id="A0AAX6EFV5"/>
<dbReference type="EMBL" id="JANAVB010036758">
    <property type="protein sequence ID" value="KAJ6802972.1"/>
    <property type="molecule type" value="Genomic_DNA"/>
</dbReference>
<feature type="region of interest" description="Disordered" evidence="1">
    <location>
        <begin position="1"/>
        <end position="116"/>
    </location>
</feature>
<dbReference type="InterPro" id="IPR012438">
    <property type="entry name" value="DUF1639"/>
</dbReference>
<feature type="region of interest" description="Disordered" evidence="1">
    <location>
        <begin position="159"/>
        <end position="245"/>
    </location>
</feature>
<reference evidence="3" key="2">
    <citation type="submission" date="2023-04" db="EMBL/GenBank/DDBJ databases">
        <authorList>
            <person name="Bruccoleri R.E."/>
            <person name="Oakeley E.J."/>
            <person name="Faust A.-M."/>
            <person name="Dessus-Babus S."/>
            <person name="Altorfer M."/>
            <person name="Burckhardt D."/>
            <person name="Oertli M."/>
            <person name="Naumann U."/>
            <person name="Petersen F."/>
            <person name="Wong J."/>
        </authorList>
    </citation>
    <scope>NUCLEOTIDE SEQUENCE</scope>
    <source>
        <strain evidence="3">GSM-AAB239-AS_SAM_17_03QT</strain>
        <tissue evidence="3">Leaf</tissue>
    </source>
</reference>